<keyword evidence="3" id="KW-0808">Transferase</keyword>
<dbReference type="Pfam" id="PF02310">
    <property type="entry name" value="B12-binding"/>
    <property type="match status" value="1"/>
</dbReference>
<feature type="domain" description="Radical SAM core" evidence="9">
    <location>
        <begin position="156"/>
        <end position="336"/>
    </location>
</feature>
<dbReference type="GO" id="GO:0003824">
    <property type="term" value="F:catalytic activity"/>
    <property type="evidence" value="ECO:0007669"/>
    <property type="project" value="InterPro"/>
</dbReference>
<reference evidence="10 11" key="1">
    <citation type="submission" date="2017-09" db="EMBL/GenBank/DDBJ databases">
        <title>Depth-based differentiation of microbial function through sediment-hosted aquifers and enrichment of novel symbionts in the deep terrestrial subsurface.</title>
        <authorList>
            <person name="Probst A.J."/>
            <person name="Ladd B."/>
            <person name="Jarett J.K."/>
            <person name="Geller-Mcgrath D.E."/>
            <person name="Sieber C.M."/>
            <person name="Emerson J.B."/>
            <person name="Anantharaman K."/>
            <person name="Thomas B.C."/>
            <person name="Malmstrom R."/>
            <person name="Stieglmeier M."/>
            <person name="Klingl A."/>
            <person name="Woyke T."/>
            <person name="Ryan C.M."/>
            <person name="Banfield J.F."/>
        </authorList>
    </citation>
    <scope>NUCLEOTIDE SEQUENCE [LARGE SCALE GENOMIC DNA]</scope>
    <source>
        <strain evidence="10">CG22_combo_CG10-13_8_21_14_all_42_17</strain>
    </source>
</reference>
<evidence type="ECO:0000259" key="9">
    <source>
        <dbReference type="PROSITE" id="PS51918"/>
    </source>
</evidence>
<organism evidence="10 11">
    <name type="scientific">Candidatus Zambryskibacteria bacterium CG22_combo_CG10-13_8_21_14_all_42_17</name>
    <dbReference type="NCBI Taxonomy" id="1975118"/>
    <lineage>
        <taxon>Bacteria</taxon>
        <taxon>Candidatus Zambryskiibacteriota</taxon>
    </lineage>
</organism>
<keyword evidence="6" id="KW-0408">Iron</keyword>
<dbReference type="GO" id="GO:0031419">
    <property type="term" value="F:cobalamin binding"/>
    <property type="evidence" value="ECO:0007669"/>
    <property type="project" value="InterPro"/>
</dbReference>
<dbReference type="Proteomes" id="UP000229794">
    <property type="component" value="Unassembled WGS sequence"/>
</dbReference>
<sequence length="336" mass="37939">MKIVLLMPQSARYGKDGAFDQRLRYAPLTLTTLAALIPSELNASVQCIDEWAEDFDPHTIEADIIGITVITGNAPKAYRYSRILQDRGITVVLGGVHITLVPEEAENHANAIVCGYAEESWPELLREFAAKKPLKKRYDRQPLTMDGYPRPRRDLLKKQKYTNMNVVQATRGCMYRCTFCVVPTAWPKQYQRDPQDVAREVAEFPGKTFILIDLSPSSDEEYFGRLADAFAPLRKYWGGLATLNITDNPKLMKKLERSGCRGLLVGIESQNPKTLKTMGKSWQKPSDNLWRIKMLHDHGIAVNGCFVFGVDGDTDGVFDETLEFVFKASIDLPRFA</sequence>
<dbReference type="PANTHER" id="PTHR43409:SF7">
    <property type="entry name" value="BLL1977 PROTEIN"/>
    <property type="match status" value="1"/>
</dbReference>
<evidence type="ECO:0000256" key="4">
    <source>
        <dbReference type="ARBA" id="ARBA00022691"/>
    </source>
</evidence>
<evidence type="ECO:0000256" key="3">
    <source>
        <dbReference type="ARBA" id="ARBA00022679"/>
    </source>
</evidence>
<comment type="cofactor">
    <cofactor evidence="1">
        <name>[4Fe-4S] cluster</name>
        <dbReference type="ChEBI" id="CHEBI:49883"/>
    </cofactor>
</comment>
<dbReference type="InterPro" id="IPR007197">
    <property type="entry name" value="rSAM"/>
</dbReference>
<evidence type="ECO:0000256" key="5">
    <source>
        <dbReference type="ARBA" id="ARBA00022723"/>
    </source>
</evidence>
<feature type="non-terminal residue" evidence="10">
    <location>
        <position position="336"/>
    </location>
</feature>
<dbReference type="PROSITE" id="PS51918">
    <property type="entry name" value="RADICAL_SAM"/>
    <property type="match status" value="1"/>
</dbReference>
<dbReference type="InterPro" id="IPR058240">
    <property type="entry name" value="rSAM_sf"/>
</dbReference>
<keyword evidence="5" id="KW-0479">Metal-binding</keyword>
<evidence type="ECO:0000313" key="10">
    <source>
        <dbReference type="EMBL" id="PIP55602.1"/>
    </source>
</evidence>
<evidence type="ECO:0000256" key="6">
    <source>
        <dbReference type="ARBA" id="ARBA00023004"/>
    </source>
</evidence>
<evidence type="ECO:0000313" key="11">
    <source>
        <dbReference type="Proteomes" id="UP000229794"/>
    </source>
</evidence>
<dbReference type="InterPro" id="IPR006638">
    <property type="entry name" value="Elp3/MiaA/NifB-like_rSAM"/>
</dbReference>
<dbReference type="Gene3D" id="3.40.50.280">
    <property type="entry name" value="Cobalamin-binding domain"/>
    <property type="match status" value="1"/>
</dbReference>
<accession>A0A2H0BD49</accession>
<dbReference type="AlphaFoldDB" id="A0A2H0BD49"/>
<dbReference type="SFLD" id="SFLDG01082">
    <property type="entry name" value="B12-binding_domain_containing"/>
    <property type="match status" value="1"/>
</dbReference>
<dbReference type="InterPro" id="IPR023404">
    <property type="entry name" value="rSAM_horseshoe"/>
</dbReference>
<dbReference type="SFLD" id="SFLDG01123">
    <property type="entry name" value="methyltransferase_(Class_B)"/>
    <property type="match status" value="1"/>
</dbReference>
<dbReference type="InterPro" id="IPR051198">
    <property type="entry name" value="BchE-like"/>
</dbReference>
<evidence type="ECO:0000259" key="8">
    <source>
        <dbReference type="PROSITE" id="PS51332"/>
    </source>
</evidence>
<dbReference type="InterPro" id="IPR006158">
    <property type="entry name" value="Cobalamin-bd"/>
</dbReference>
<dbReference type="CDD" id="cd02068">
    <property type="entry name" value="radical_SAM_B12_BD"/>
    <property type="match status" value="1"/>
</dbReference>
<dbReference type="GO" id="GO:0005829">
    <property type="term" value="C:cytosol"/>
    <property type="evidence" value="ECO:0007669"/>
    <property type="project" value="TreeGrafter"/>
</dbReference>
<dbReference type="Gene3D" id="3.80.30.20">
    <property type="entry name" value="tm_1862 like domain"/>
    <property type="match status" value="1"/>
</dbReference>
<comment type="caution">
    <text evidence="10">The sequence shown here is derived from an EMBL/GenBank/DDBJ whole genome shotgun (WGS) entry which is preliminary data.</text>
</comment>
<evidence type="ECO:0000256" key="1">
    <source>
        <dbReference type="ARBA" id="ARBA00001966"/>
    </source>
</evidence>
<evidence type="ECO:0000256" key="7">
    <source>
        <dbReference type="ARBA" id="ARBA00023014"/>
    </source>
</evidence>
<dbReference type="SFLD" id="SFLDS00029">
    <property type="entry name" value="Radical_SAM"/>
    <property type="match status" value="1"/>
</dbReference>
<dbReference type="InterPro" id="IPR034466">
    <property type="entry name" value="Methyltransferase_Class_B"/>
</dbReference>
<keyword evidence="2" id="KW-0489">Methyltransferase</keyword>
<proteinExistence type="predicted"/>
<dbReference type="Pfam" id="PF04055">
    <property type="entry name" value="Radical_SAM"/>
    <property type="match status" value="1"/>
</dbReference>
<dbReference type="CDD" id="cd01335">
    <property type="entry name" value="Radical_SAM"/>
    <property type="match status" value="1"/>
</dbReference>
<name>A0A2H0BD49_9BACT</name>
<protein>
    <submittedName>
        <fullName evidence="10">B12-binding domain-containing radical SAM protein</fullName>
    </submittedName>
</protein>
<gene>
    <name evidence="10" type="ORF">COX06_02405</name>
</gene>
<dbReference type="SUPFAM" id="SSF102114">
    <property type="entry name" value="Radical SAM enzymes"/>
    <property type="match status" value="1"/>
</dbReference>
<dbReference type="PROSITE" id="PS51332">
    <property type="entry name" value="B12_BINDING"/>
    <property type="match status" value="1"/>
</dbReference>
<keyword evidence="7" id="KW-0411">Iron-sulfur</keyword>
<feature type="domain" description="B12-binding" evidence="8">
    <location>
        <begin position="1"/>
        <end position="135"/>
    </location>
</feature>
<evidence type="ECO:0000256" key="2">
    <source>
        <dbReference type="ARBA" id="ARBA00022603"/>
    </source>
</evidence>
<dbReference type="PANTHER" id="PTHR43409">
    <property type="entry name" value="ANAEROBIC MAGNESIUM-PROTOPORPHYRIN IX MONOMETHYL ESTER CYCLASE-RELATED"/>
    <property type="match status" value="1"/>
</dbReference>
<dbReference type="SMART" id="SM00729">
    <property type="entry name" value="Elp3"/>
    <property type="match status" value="1"/>
</dbReference>
<keyword evidence="4" id="KW-0949">S-adenosyl-L-methionine</keyword>
<dbReference type="EMBL" id="PCST01000029">
    <property type="protein sequence ID" value="PIP55602.1"/>
    <property type="molecule type" value="Genomic_DNA"/>
</dbReference>
<dbReference type="GO" id="GO:0051539">
    <property type="term" value="F:4 iron, 4 sulfur cluster binding"/>
    <property type="evidence" value="ECO:0007669"/>
    <property type="project" value="UniProtKB-KW"/>
</dbReference>
<dbReference type="GO" id="GO:0046872">
    <property type="term" value="F:metal ion binding"/>
    <property type="evidence" value="ECO:0007669"/>
    <property type="project" value="UniProtKB-KW"/>
</dbReference>